<dbReference type="OrthoDB" id="9767256at2"/>
<comment type="cofactor">
    <cofactor evidence="1">
        <name>FAD</name>
        <dbReference type="ChEBI" id="CHEBI:57692"/>
    </cofactor>
</comment>
<dbReference type="InterPro" id="IPR016169">
    <property type="entry name" value="FAD-bd_PCMH_sub2"/>
</dbReference>
<name>A0A1G6KDL6_9FIRM</name>
<dbReference type="SUPFAM" id="SSF56176">
    <property type="entry name" value="FAD-binding/transporter-associated domain-like"/>
    <property type="match status" value="1"/>
</dbReference>
<dbReference type="GO" id="GO:0071949">
    <property type="term" value="F:FAD binding"/>
    <property type="evidence" value="ECO:0007669"/>
    <property type="project" value="InterPro"/>
</dbReference>
<dbReference type="EMBL" id="FMYW01000004">
    <property type="protein sequence ID" value="SDC29017.1"/>
    <property type="molecule type" value="Genomic_DNA"/>
</dbReference>
<evidence type="ECO:0000313" key="6">
    <source>
        <dbReference type="EMBL" id="SDC29017.1"/>
    </source>
</evidence>
<dbReference type="PANTHER" id="PTHR42934:SF2">
    <property type="entry name" value="GLYCOLATE OXIDASE SUBUNIT GLCD"/>
    <property type="match status" value="1"/>
</dbReference>
<keyword evidence="3" id="KW-0274">FAD</keyword>
<dbReference type="Gene3D" id="1.10.45.10">
    <property type="entry name" value="Vanillyl-alcohol Oxidase, Chain A, domain 4"/>
    <property type="match status" value="1"/>
</dbReference>
<dbReference type="AlphaFoldDB" id="A0A1G6KDL6"/>
<organism evidence="6 7">
    <name type="scientific">Succiniclasticum ruminis</name>
    <dbReference type="NCBI Taxonomy" id="40841"/>
    <lineage>
        <taxon>Bacteria</taxon>
        <taxon>Bacillati</taxon>
        <taxon>Bacillota</taxon>
        <taxon>Negativicutes</taxon>
        <taxon>Acidaminococcales</taxon>
        <taxon>Acidaminococcaceae</taxon>
        <taxon>Succiniclasticum</taxon>
    </lineage>
</organism>
<dbReference type="Proteomes" id="UP000198943">
    <property type="component" value="Unassembled WGS sequence"/>
</dbReference>
<dbReference type="InterPro" id="IPR016171">
    <property type="entry name" value="Vanillyl_alc_oxidase_C-sub2"/>
</dbReference>
<dbReference type="InterPro" id="IPR016164">
    <property type="entry name" value="FAD-linked_Oxase-like_C"/>
</dbReference>
<dbReference type="RefSeq" id="WP_093729882.1">
    <property type="nucleotide sequence ID" value="NZ_FMYW01000004.1"/>
</dbReference>
<evidence type="ECO:0000256" key="2">
    <source>
        <dbReference type="ARBA" id="ARBA00022630"/>
    </source>
</evidence>
<dbReference type="Gene3D" id="3.30.465.10">
    <property type="match status" value="1"/>
</dbReference>
<reference evidence="7" key="1">
    <citation type="submission" date="2016-10" db="EMBL/GenBank/DDBJ databases">
        <authorList>
            <person name="Varghese N."/>
            <person name="Submissions S."/>
        </authorList>
    </citation>
    <scope>NUCLEOTIDE SEQUENCE [LARGE SCALE GENOMIC DNA]</scope>
    <source>
        <strain evidence="7">DSM 11005</strain>
    </source>
</reference>
<dbReference type="Gene3D" id="3.30.70.2740">
    <property type="match status" value="1"/>
</dbReference>
<proteinExistence type="predicted"/>
<protein>
    <submittedName>
        <fullName evidence="6">Glycolate oxidase</fullName>
    </submittedName>
</protein>
<sequence length="467" mass="51120">MAKYNPVTPELLEELKKVVGEANVKTDAETLDRFKTDEETDPRLMHLPEVVVWVNSTEEVAAVMKLANQFVVPVTPRSAGTSVSDGAIPVLGGIVLNMEKMNKIIEINEDAMYAVAEAGARTIDIQMAAKAKGLLYAGDPCSAESCLIGGNIATNAGGNKAVRYGTTRHQVYSVEVVTPTGEITTLGSRLKKCSTGYCLEQLVMGSEGTLGIICKATLKLLPLPPHKVDIAAVYDDLDKAVTLVPNLVKAGLEPTSVEFMDSNFLKSSCEYSEIKLPHCDEGVCYLIVSMETFNEDEVDAKMEKLAEICEESGAIDVLEADERVWTVRKNCLESTRSLSKIAQSDDLVVPVDQIANCIKRLTEEAKKYDFTMFCLAHAGDGNLHFQHMKGDMSDEAWEQQQHAFHETAYSYVYSLGGRISGEHGIGAKKVYAMEKYTDPVELAMMKAIKKALDPLDILNPGKVMNVY</sequence>
<dbReference type="InterPro" id="IPR016166">
    <property type="entry name" value="FAD-bd_PCMH"/>
</dbReference>
<evidence type="ECO:0000259" key="5">
    <source>
        <dbReference type="PROSITE" id="PS51387"/>
    </source>
</evidence>
<feature type="domain" description="FAD-binding PCMH-type" evidence="5">
    <location>
        <begin position="44"/>
        <end position="223"/>
    </location>
</feature>
<dbReference type="PANTHER" id="PTHR42934">
    <property type="entry name" value="GLYCOLATE OXIDASE SUBUNIT GLCD"/>
    <property type="match status" value="1"/>
</dbReference>
<keyword evidence="7" id="KW-1185">Reference proteome</keyword>
<keyword evidence="2" id="KW-0285">Flavoprotein</keyword>
<evidence type="ECO:0000313" key="7">
    <source>
        <dbReference type="Proteomes" id="UP000198943"/>
    </source>
</evidence>
<dbReference type="SUPFAM" id="SSF55103">
    <property type="entry name" value="FAD-linked oxidases, C-terminal domain"/>
    <property type="match status" value="1"/>
</dbReference>
<accession>A0A1G6KDL6</accession>
<dbReference type="InterPro" id="IPR051914">
    <property type="entry name" value="FAD-linked_OxidoTrans_Type4"/>
</dbReference>
<dbReference type="InterPro" id="IPR036318">
    <property type="entry name" value="FAD-bd_PCMH-like_sf"/>
</dbReference>
<gene>
    <name evidence="6" type="ORF">SAMN04487864_104202</name>
</gene>
<dbReference type="FunFam" id="1.10.45.10:FF:000001">
    <property type="entry name" value="D-lactate dehydrogenase mitochondrial"/>
    <property type="match status" value="1"/>
</dbReference>
<dbReference type="InterPro" id="IPR004113">
    <property type="entry name" value="FAD-bd_oxidored_4_C"/>
</dbReference>
<dbReference type="InterPro" id="IPR006094">
    <property type="entry name" value="Oxid_FAD_bind_N"/>
</dbReference>
<keyword evidence="4" id="KW-0560">Oxidoreductase</keyword>
<evidence type="ECO:0000256" key="1">
    <source>
        <dbReference type="ARBA" id="ARBA00001974"/>
    </source>
</evidence>
<dbReference type="Pfam" id="PF01565">
    <property type="entry name" value="FAD_binding_4"/>
    <property type="match status" value="1"/>
</dbReference>
<dbReference type="Pfam" id="PF02913">
    <property type="entry name" value="FAD-oxidase_C"/>
    <property type="match status" value="1"/>
</dbReference>
<evidence type="ECO:0000256" key="3">
    <source>
        <dbReference type="ARBA" id="ARBA00022827"/>
    </source>
</evidence>
<dbReference type="PROSITE" id="PS51387">
    <property type="entry name" value="FAD_PCMH"/>
    <property type="match status" value="1"/>
</dbReference>
<dbReference type="GO" id="GO:0016491">
    <property type="term" value="F:oxidoreductase activity"/>
    <property type="evidence" value="ECO:0007669"/>
    <property type="project" value="UniProtKB-KW"/>
</dbReference>
<evidence type="ECO:0000256" key="4">
    <source>
        <dbReference type="ARBA" id="ARBA00023002"/>
    </source>
</evidence>